<keyword evidence="3" id="KW-1185">Reference proteome</keyword>
<gene>
    <name evidence="2" type="ORF">BDV39DRAFT_167332</name>
</gene>
<evidence type="ECO:0000256" key="1">
    <source>
        <dbReference type="SAM" id="Phobius"/>
    </source>
</evidence>
<proteinExistence type="predicted"/>
<sequence>MSVLFSLGLTSDHHPLFRAFLPPSLSHLIFLFSFISPFVYMAFNILFSARRAIFVPVIQSGRLSWTIRTVFGSGKRVQMAFPLVDVDVDDLF</sequence>
<dbReference type="AlphaFoldDB" id="A0A5N6XJ29"/>
<keyword evidence="1" id="KW-0812">Transmembrane</keyword>
<evidence type="ECO:0000313" key="2">
    <source>
        <dbReference type="EMBL" id="KAE8332119.1"/>
    </source>
</evidence>
<dbReference type="EMBL" id="ML741766">
    <property type="protein sequence ID" value="KAE8332119.1"/>
    <property type="molecule type" value="Genomic_DNA"/>
</dbReference>
<reference evidence="3" key="1">
    <citation type="submission" date="2019-04" db="EMBL/GenBank/DDBJ databases">
        <title>Friends and foes A comparative genomics studyof 23 Aspergillus species from section Flavi.</title>
        <authorList>
            <consortium name="DOE Joint Genome Institute"/>
            <person name="Kjaerbolling I."/>
            <person name="Vesth T."/>
            <person name="Frisvad J.C."/>
            <person name="Nybo J.L."/>
            <person name="Theobald S."/>
            <person name="Kildgaard S."/>
            <person name="Isbrandt T."/>
            <person name="Kuo A."/>
            <person name="Sato A."/>
            <person name="Lyhne E.K."/>
            <person name="Kogle M.E."/>
            <person name="Wiebenga A."/>
            <person name="Kun R.S."/>
            <person name="Lubbers R.J."/>
            <person name="Makela M.R."/>
            <person name="Barry K."/>
            <person name="Chovatia M."/>
            <person name="Clum A."/>
            <person name="Daum C."/>
            <person name="Haridas S."/>
            <person name="He G."/>
            <person name="LaButti K."/>
            <person name="Lipzen A."/>
            <person name="Mondo S."/>
            <person name="Riley R."/>
            <person name="Salamov A."/>
            <person name="Simmons B.A."/>
            <person name="Magnuson J.K."/>
            <person name="Henrissat B."/>
            <person name="Mortensen U.H."/>
            <person name="Larsen T.O."/>
            <person name="Devries R.P."/>
            <person name="Grigoriev I.V."/>
            <person name="Machida M."/>
            <person name="Baker S.E."/>
            <person name="Andersen M.R."/>
        </authorList>
    </citation>
    <scope>NUCLEOTIDE SEQUENCE [LARGE SCALE GENOMIC DNA]</scope>
    <source>
        <strain evidence="3">CBS 130017</strain>
    </source>
</reference>
<name>A0A5N6XJ29_9EURO</name>
<feature type="transmembrane region" description="Helical" evidence="1">
    <location>
        <begin position="28"/>
        <end position="47"/>
    </location>
</feature>
<dbReference type="Proteomes" id="UP000325945">
    <property type="component" value="Unassembled WGS sequence"/>
</dbReference>
<keyword evidence="1" id="KW-1133">Transmembrane helix</keyword>
<organism evidence="2 3">
    <name type="scientific">Aspergillus sergii</name>
    <dbReference type="NCBI Taxonomy" id="1034303"/>
    <lineage>
        <taxon>Eukaryota</taxon>
        <taxon>Fungi</taxon>
        <taxon>Dikarya</taxon>
        <taxon>Ascomycota</taxon>
        <taxon>Pezizomycotina</taxon>
        <taxon>Eurotiomycetes</taxon>
        <taxon>Eurotiomycetidae</taxon>
        <taxon>Eurotiales</taxon>
        <taxon>Aspergillaceae</taxon>
        <taxon>Aspergillus</taxon>
        <taxon>Aspergillus subgen. Circumdati</taxon>
    </lineage>
</organism>
<accession>A0A5N6XJ29</accession>
<evidence type="ECO:0008006" key="4">
    <source>
        <dbReference type="Google" id="ProtNLM"/>
    </source>
</evidence>
<protein>
    <recommendedName>
        <fullName evidence="4">Transmembrane protein</fullName>
    </recommendedName>
</protein>
<evidence type="ECO:0000313" key="3">
    <source>
        <dbReference type="Proteomes" id="UP000325945"/>
    </source>
</evidence>
<keyword evidence="1" id="KW-0472">Membrane</keyword>